<feature type="region of interest" description="Disordered" evidence="1">
    <location>
        <begin position="27"/>
        <end position="64"/>
    </location>
</feature>
<evidence type="ECO:0000313" key="2">
    <source>
        <dbReference type="EMBL" id="ONU88768.1"/>
    </source>
</evidence>
<evidence type="ECO:0000256" key="1">
    <source>
        <dbReference type="SAM" id="MobiDB-lite"/>
    </source>
</evidence>
<evidence type="ECO:0000313" key="3">
    <source>
        <dbReference type="Proteomes" id="UP000188543"/>
    </source>
</evidence>
<name>A0A1V2W7J7_9BURK</name>
<dbReference type="AlphaFoldDB" id="A0A1V2W7J7"/>
<reference evidence="2 3" key="1">
    <citation type="submission" date="2016-08" db="EMBL/GenBank/DDBJ databases">
        <authorList>
            <person name="Seilhamer J.J."/>
        </authorList>
    </citation>
    <scope>NUCLEOTIDE SEQUENCE [LARGE SCALE GENOMIC DNA]</scope>
    <source>
        <strain evidence="2 3">VC14762</strain>
    </source>
</reference>
<organism evidence="2 3">
    <name type="scientific">Burkholderia cenocepacia</name>
    <dbReference type="NCBI Taxonomy" id="95486"/>
    <lineage>
        <taxon>Bacteria</taxon>
        <taxon>Pseudomonadati</taxon>
        <taxon>Pseudomonadota</taxon>
        <taxon>Betaproteobacteria</taxon>
        <taxon>Burkholderiales</taxon>
        <taxon>Burkholderiaceae</taxon>
        <taxon>Burkholderia</taxon>
        <taxon>Burkholderia cepacia complex</taxon>
    </lineage>
</organism>
<gene>
    <name evidence="2" type="ORF">A8E72_10580</name>
</gene>
<dbReference type="OrthoDB" id="9875486at2"/>
<proteinExistence type="predicted"/>
<sequence length="64" mass="6702">MTPVVRAGTGNSGVDRGGLEVVDVGATRRGLSCGNPSDLDYLPDRADSGRTSGDSRQPLLNCRR</sequence>
<comment type="caution">
    <text evidence="2">The sequence shown here is derived from an EMBL/GenBank/DDBJ whole genome shotgun (WGS) entry which is preliminary data.</text>
</comment>
<dbReference type="EMBL" id="MUTJ01000034">
    <property type="protein sequence ID" value="ONU88768.1"/>
    <property type="molecule type" value="Genomic_DNA"/>
</dbReference>
<accession>A0A1V2W7J7</accession>
<protein>
    <submittedName>
        <fullName evidence="2">Uncharacterized protein</fullName>
    </submittedName>
</protein>
<dbReference type="Proteomes" id="UP000188543">
    <property type="component" value="Unassembled WGS sequence"/>
</dbReference>